<protein>
    <submittedName>
        <fullName evidence="1">Uncharacterized protein</fullName>
    </submittedName>
</protein>
<evidence type="ECO:0000313" key="2">
    <source>
        <dbReference type="Proteomes" id="UP001396334"/>
    </source>
</evidence>
<sequence length="124" mass="14576">MLMLRFITSTLMVVKLLHVRGRKRRKKRGKNLLYRVCLGFSGVEAEQCHLRSWIKRMHLHHPTFQKTLVSLLRDKLDFGSQIPCLITKTRGFFRLHQIWLEIKKESSPPVGMELPTYPSLHGIL</sequence>
<proteinExistence type="predicted"/>
<gene>
    <name evidence="1" type="ORF">V6N11_076691</name>
</gene>
<reference evidence="1 2" key="1">
    <citation type="journal article" date="2024" name="G3 (Bethesda)">
        <title>Genome assembly of Hibiscus sabdariffa L. provides insights into metabolisms of medicinal natural products.</title>
        <authorList>
            <person name="Kim T."/>
        </authorList>
    </citation>
    <scope>NUCLEOTIDE SEQUENCE [LARGE SCALE GENOMIC DNA]</scope>
    <source>
        <strain evidence="1">TK-2024</strain>
        <tissue evidence="1">Old leaves</tissue>
    </source>
</reference>
<evidence type="ECO:0000313" key="1">
    <source>
        <dbReference type="EMBL" id="KAK8478232.1"/>
    </source>
</evidence>
<dbReference type="Proteomes" id="UP001396334">
    <property type="component" value="Unassembled WGS sequence"/>
</dbReference>
<keyword evidence="2" id="KW-1185">Reference proteome</keyword>
<comment type="caution">
    <text evidence="1">The sequence shown here is derived from an EMBL/GenBank/DDBJ whole genome shotgun (WGS) entry which is preliminary data.</text>
</comment>
<dbReference type="EMBL" id="JBBPBN010001441">
    <property type="protein sequence ID" value="KAK8478232.1"/>
    <property type="molecule type" value="Genomic_DNA"/>
</dbReference>
<organism evidence="1 2">
    <name type="scientific">Hibiscus sabdariffa</name>
    <name type="common">roselle</name>
    <dbReference type="NCBI Taxonomy" id="183260"/>
    <lineage>
        <taxon>Eukaryota</taxon>
        <taxon>Viridiplantae</taxon>
        <taxon>Streptophyta</taxon>
        <taxon>Embryophyta</taxon>
        <taxon>Tracheophyta</taxon>
        <taxon>Spermatophyta</taxon>
        <taxon>Magnoliopsida</taxon>
        <taxon>eudicotyledons</taxon>
        <taxon>Gunneridae</taxon>
        <taxon>Pentapetalae</taxon>
        <taxon>rosids</taxon>
        <taxon>malvids</taxon>
        <taxon>Malvales</taxon>
        <taxon>Malvaceae</taxon>
        <taxon>Malvoideae</taxon>
        <taxon>Hibiscus</taxon>
    </lineage>
</organism>
<accession>A0ABR1ZD59</accession>
<name>A0ABR1ZD59_9ROSI</name>